<keyword evidence="2" id="KW-0813">Transport</keyword>
<evidence type="ECO:0000256" key="1">
    <source>
        <dbReference type="ARBA" id="ARBA00008520"/>
    </source>
</evidence>
<dbReference type="Gene3D" id="3.40.190.10">
    <property type="entry name" value="Periplasmic binding protein-like II"/>
    <property type="match status" value="2"/>
</dbReference>
<dbReference type="CDD" id="cd13585">
    <property type="entry name" value="PBP2_TMBP_like"/>
    <property type="match status" value="1"/>
</dbReference>
<sequence>MRAATRTIAGGLAALLAVGLSAGCSRVHAVDAATAKDAHGPISIWYSNNAQEVQWGKQLVAQWNQAHPQEKVTGQEIPANKSSEEVIGASIVAGSEPCLIYNTSPASVPTFQAQGGLVALDDFPGAAQYIQTRSGDQAAQYKSPDGKYYQLPWKTNPVMIFYNKKIFAKAGISTTNPPLSTYSQFLDTAKKIVASKAAKYAIYPAPSSEFYQSWYDFYSMYAAESGGSQLITADKAVFADQAGQSVAQFWASLYRQNLAGKEAYNGDSFADGVAAMSIVGPWAIASYKGKVDWGVVPVPTSSGSKVGDDHTFSDAKNVAMYASCKNRATAWDFLKYSTSEQADGTLLSVTGQMPLRQDVLGTYAAFFTKNPGFKTFAAEANRTTEVPNVPNSVEIWQSFRNSWSRSVIFGRSPVTTSLTDSAAAIDKLIRKK</sequence>
<accession>A0ABY4R1Q5</accession>
<dbReference type="PANTHER" id="PTHR30061:SF50">
    <property type="entry name" value="MALTOSE_MALTODEXTRIN-BINDING PERIPLASMIC PROTEIN"/>
    <property type="match status" value="1"/>
</dbReference>
<organism evidence="5 6">
    <name type="scientific">Jatrophihabitans telluris</name>
    <dbReference type="NCBI Taxonomy" id="2038343"/>
    <lineage>
        <taxon>Bacteria</taxon>
        <taxon>Bacillati</taxon>
        <taxon>Actinomycetota</taxon>
        <taxon>Actinomycetes</taxon>
        <taxon>Jatrophihabitantales</taxon>
        <taxon>Jatrophihabitantaceae</taxon>
        <taxon>Jatrophihabitans</taxon>
    </lineage>
</organism>
<gene>
    <name evidence="5" type="ORF">M6D93_03485</name>
</gene>
<evidence type="ECO:0000256" key="2">
    <source>
        <dbReference type="ARBA" id="ARBA00022448"/>
    </source>
</evidence>
<keyword evidence="3 4" id="KW-0732">Signal</keyword>
<feature type="chain" id="PRO_5047036618" evidence="4">
    <location>
        <begin position="30"/>
        <end position="432"/>
    </location>
</feature>
<dbReference type="PANTHER" id="PTHR30061">
    <property type="entry name" value="MALTOSE-BINDING PERIPLASMIC PROTEIN"/>
    <property type="match status" value="1"/>
</dbReference>
<dbReference type="RefSeq" id="WP_249772967.1">
    <property type="nucleotide sequence ID" value="NZ_CP097332.1"/>
</dbReference>
<dbReference type="PROSITE" id="PS51257">
    <property type="entry name" value="PROKAR_LIPOPROTEIN"/>
    <property type="match status" value="1"/>
</dbReference>
<dbReference type="EMBL" id="CP097332">
    <property type="protein sequence ID" value="UQX89071.1"/>
    <property type="molecule type" value="Genomic_DNA"/>
</dbReference>
<dbReference type="InterPro" id="IPR006059">
    <property type="entry name" value="SBP"/>
</dbReference>
<evidence type="ECO:0000256" key="3">
    <source>
        <dbReference type="ARBA" id="ARBA00022729"/>
    </source>
</evidence>
<evidence type="ECO:0000256" key="4">
    <source>
        <dbReference type="SAM" id="SignalP"/>
    </source>
</evidence>
<keyword evidence="6" id="KW-1185">Reference proteome</keyword>
<reference evidence="5" key="1">
    <citation type="journal article" date="2018" name="Int. J. Syst. Evol. Microbiol.">
        <title>Jatrophihabitans telluris sp. nov., isolated from sediment soil of lava forest wetlands and the emended description of the genus Jatrophihabitans.</title>
        <authorList>
            <person name="Lee K.C."/>
            <person name="Suh M.K."/>
            <person name="Eom M.K."/>
            <person name="Kim K.K."/>
            <person name="Kim J.S."/>
            <person name="Kim D.S."/>
            <person name="Ko S.H."/>
            <person name="Shin Y.K."/>
            <person name="Lee J.S."/>
        </authorList>
    </citation>
    <scope>NUCLEOTIDE SEQUENCE</scope>
    <source>
        <strain evidence="5">N237</strain>
    </source>
</reference>
<dbReference type="Pfam" id="PF13416">
    <property type="entry name" value="SBP_bac_8"/>
    <property type="match status" value="1"/>
</dbReference>
<evidence type="ECO:0000313" key="6">
    <source>
        <dbReference type="Proteomes" id="UP001056336"/>
    </source>
</evidence>
<dbReference type="SUPFAM" id="SSF53850">
    <property type="entry name" value="Periplasmic binding protein-like II"/>
    <property type="match status" value="1"/>
</dbReference>
<evidence type="ECO:0000313" key="5">
    <source>
        <dbReference type="EMBL" id="UQX89071.1"/>
    </source>
</evidence>
<protein>
    <submittedName>
        <fullName evidence="5">Sugar ABC transporter substrate-binding protein</fullName>
    </submittedName>
</protein>
<comment type="similarity">
    <text evidence="1">Belongs to the bacterial solute-binding protein 1 family.</text>
</comment>
<name>A0ABY4R1Q5_9ACTN</name>
<feature type="signal peptide" evidence="4">
    <location>
        <begin position="1"/>
        <end position="29"/>
    </location>
</feature>
<dbReference type="Proteomes" id="UP001056336">
    <property type="component" value="Chromosome"/>
</dbReference>
<reference evidence="5" key="2">
    <citation type="submission" date="2022-05" db="EMBL/GenBank/DDBJ databases">
        <authorList>
            <person name="Kim J.-S."/>
            <person name="Lee K."/>
            <person name="Suh M."/>
            <person name="Eom M."/>
            <person name="Kim J.-S."/>
            <person name="Kim D.-S."/>
            <person name="Ko S.-H."/>
            <person name="Shin Y."/>
            <person name="Lee J.-S."/>
        </authorList>
    </citation>
    <scope>NUCLEOTIDE SEQUENCE</scope>
    <source>
        <strain evidence="5">N237</strain>
    </source>
</reference>
<proteinExistence type="inferred from homology"/>